<keyword evidence="2" id="KW-1185">Reference proteome</keyword>
<evidence type="ECO:0000313" key="1">
    <source>
        <dbReference type="EMBL" id="KAJ8414241.1"/>
    </source>
</evidence>
<proteinExistence type="predicted"/>
<evidence type="ECO:0000313" key="2">
    <source>
        <dbReference type="Proteomes" id="UP001221898"/>
    </source>
</evidence>
<dbReference type="EMBL" id="JAINUG010000013">
    <property type="protein sequence ID" value="KAJ8414241.1"/>
    <property type="molecule type" value="Genomic_DNA"/>
</dbReference>
<dbReference type="Proteomes" id="UP001221898">
    <property type="component" value="Unassembled WGS sequence"/>
</dbReference>
<protein>
    <submittedName>
        <fullName evidence="1">Uncharacterized protein</fullName>
    </submittedName>
</protein>
<dbReference type="AlphaFoldDB" id="A0AAD7T4F7"/>
<name>A0AAD7T4F7_9TELE</name>
<reference evidence="1" key="1">
    <citation type="journal article" date="2023" name="Science">
        <title>Genome structures resolve the early diversification of teleost fishes.</title>
        <authorList>
            <person name="Parey E."/>
            <person name="Louis A."/>
            <person name="Montfort J."/>
            <person name="Bouchez O."/>
            <person name="Roques C."/>
            <person name="Iampietro C."/>
            <person name="Lluch J."/>
            <person name="Castinel A."/>
            <person name="Donnadieu C."/>
            <person name="Desvignes T."/>
            <person name="Floi Bucao C."/>
            <person name="Jouanno E."/>
            <person name="Wen M."/>
            <person name="Mejri S."/>
            <person name="Dirks R."/>
            <person name="Jansen H."/>
            <person name="Henkel C."/>
            <person name="Chen W.J."/>
            <person name="Zahm M."/>
            <person name="Cabau C."/>
            <person name="Klopp C."/>
            <person name="Thompson A.W."/>
            <person name="Robinson-Rechavi M."/>
            <person name="Braasch I."/>
            <person name="Lecointre G."/>
            <person name="Bobe J."/>
            <person name="Postlethwait J.H."/>
            <person name="Berthelot C."/>
            <person name="Roest Crollius H."/>
            <person name="Guiguen Y."/>
        </authorList>
    </citation>
    <scope>NUCLEOTIDE SEQUENCE</scope>
    <source>
        <strain evidence="1">NC1722</strain>
    </source>
</reference>
<gene>
    <name evidence="1" type="ORF">AAFF_G00051110</name>
</gene>
<accession>A0AAD7T4F7</accession>
<sequence length="76" mass="8654">MSDIFKKLSVGVDELGSRIRSSGYALWTPAPARSAQEHYCGENNANIHLTNLRKYSTCTPLCTVCCFTRRWLYYGM</sequence>
<organism evidence="1 2">
    <name type="scientific">Aldrovandia affinis</name>
    <dbReference type="NCBI Taxonomy" id="143900"/>
    <lineage>
        <taxon>Eukaryota</taxon>
        <taxon>Metazoa</taxon>
        <taxon>Chordata</taxon>
        <taxon>Craniata</taxon>
        <taxon>Vertebrata</taxon>
        <taxon>Euteleostomi</taxon>
        <taxon>Actinopterygii</taxon>
        <taxon>Neopterygii</taxon>
        <taxon>Teleostei</taxon>
        <taxon>Notacanthiformes</taxon>
        <taxon>Halosauridae</taxon>
        <taxon>Aldrovandia</taxon>
    </lineage>
</organism>
<comment type="caution">
    <text evidence="1">The sequence shown here is derived from an EMBL/GenBank/DDBJ whole genome shotgun (WGS) entry which is preliminary data.</text>
</comment>